<protein>
    <submittedName>
        <fullName evidence="1">Uncharacterized protein</fullName>
    </submittedName>
</protein>
<organism evidence="1">
    <name type="scientific">Podoviridae sp. ctiJY10</name>
    <dbReference type="NCBI Taxonomy" id="2826572"/>
    <lineage>
        <taxon>Viruses</taxon>
        <taxon>Duplodnaviria</taxon>
        <taxon>Heunggongvirae</taxon>
        <taxon>Uroviricota</taxon>
        <taxon>Caudoviricetes</taxon>
    </lineage>
</organism>
<name>A0A8S5N4R6_9CAUD</name>
<accession>A0A8S5N4R6</accession>
<sequence>MKAKQYASEYVAKLNHSKTEEEINHATVELLVQLMKEGEDLQQKRHVKFDRGFIPICKELNQKWNVIADLVEKEMGMTVLVPNAYRDFLFLKIPGMEEAWRK</sequence>
<evidence type="ECO:0000313" key="1">
    <source>
        <dbReference type="EMBL" id="DAD89424.1"/>
    </source>
</evidence>
<dbReference type="EMBL" id="BK015060">
    <property type="protein sequence ID" value="DAD89424.1"/>
    <property type="molecule type" value="Genomic_DNA"/>
</dbReference>
<proteinExistence type="predicted"/>
<reference evidence="1" key="1">
    <citation type="journal article" date="2021" name="Proc. Natl. Acad. Sci. U.S.A.">
        <title>A Catalog of Tens of Thousands of Viruses from Human Metagenomes Reveals Hidden Associations with Chronic Diseases.</title>
        <authorList>
            <person name="Tisza M.J."/>
            <person name="Buck C.B."/>
        </authorList>
    </citation>
    <scope>NUCLEOTIDE SEQUENCE</scope>
    <source>
        <strain evidence="1">CtiJY10</strain>
    </source>
</reference>